<proteinExistence type="predicted"/>
<protein>
    <submittedName>
        <fullName evidence="2">Putative methyltransferase</fullName>
    </submittedName>
</protein>
<dbReference type="GO" id="GO:0032259">
    <property type="term" value="P:methylation"/>
    <property type="evidence" value="ECO:0007669"/>
    <property type="project" value="UniProtKB-KW"/>
</dbReference>
<dbReference type="RefSeq" id="WP_150968129.1">
    <property type="nucleotide sequence ID" value="NZ_VZDO01000002.1"/>
</dbReference>
<keyword evidence="3" id="KW-1185">Reference proteome</keyword>
<sequence length="390" mass="41308">MQPDADSRLLAVVAEATKLREGPEGVAALLRTVLRSGPMPLNELARAVRLPLPVATAVRRELESAGLLERGGGVRLSGAGRRFCETELALASGIASPAATAHADGSAVPPALHAALAAMERHLANAPPPIDVTLDQAPCTAETAVRRAEAMFAAGAVEGRRIALIGDDDSMSVAIPAVAGAFGGPPREIVVFEIDAARCEQLAAAAGHTGAPVRVVRHDLREPLPEACRGRFDLFVTDPPYTLEGMELFVSRGLEAMREEVGLPAFLSYGDLAAPDQLALLRCVTALGLAPTRIRPSFNRYAGASILGSVGQFIELRLGELRTPGEPRRHEGPIYTGEVRPRRRRYRCRACGVVTVVGTGETHATVEALKRDGCPRCGEHTFRREGLVAG</sequence>
<feature type="domain" description="N(4)-bis(aminopropyl)spermidine synthase C-terminal" evidence="1">
    <location>
        <begin position="123"/>
        <end position="305"/>
    </location>
</feature>
<keyword evidence="2" id="KW-0808">Transferase</keyword>
<comment type="caution">
    <text evidence="2">The sequence shown here is derived from an EMBL/GenBank/DDBJ whole genome shotgun (WGS) entry which is preliminary data.</text>
</comment>
<dbReference type="PANTHER" id="PTHR23290:SF0">
    <property type="entry name" value="RRNA N6-ADENOSINE-METHYLTRANSFERASE METTL5"/>
    <property type="match status" value="1"/>
</dbReference>
<dbReference type="Proteomes" id="UP000432089">
    <property type="component" value="Unassembled WGS sequence"/>
</dbReference>
<dbReference type="Gene3D" id="3.40.50.150">
    <property type="entry name" value="Vaccinia Virus protein VP39"/>
    <property type="match status" value="1"/>
</dbReference>
<dbReference type="SUPFAM" id="SSF53335">
    <property type="entry name" value="S-adenosyl-L-methionine-dependent methyltransferases"/>
    <property type="match status" value="1"/>
</dbReference>
<dbReference type="InterPro" id="IPR002723">
    <property type="entry name" value="BpsA_C"/>
</dbReference>
<reference evidence="2 3" key="1">
    <citation type="submission" date="2019-09" db="EMBL/GenBank/DDBJ databases">
        <title>YIM 132180 draft genome.</title>
        <authorList>
            <person name="Zhang K."/>
        </authorList>
    </citation>
    <scope>NUCLEOTIDE SEQUENCE [LARGE SCALE GENOMIC DNA]</scope>
    <source>
        <strain evidence="2 3">YIM 132180</strain>
    </source>
</reference>
<dbReference type="EMBL" id="VZDO01000002">
    <property type="protein sequence ID" value="KAB0681869.1"/>
    <property type="molecule type" value="Genomic_DNA"/>
</dbReference>
<gene>
    <name evidence="2" type="ORF">F6X38_03350</name>
</gene>
<keyword evidence="2" id="KW-0489">Methyltransferase</keyword>
<dbReference type="AlphaFoldDB" id="A0A7V7PS24"/>
<evidence type="ECO:0000259" key="1">
    <source>
        <dbReference type="Pfam" id="PF01861"/>
    </source>
</evidence>
<dbReference type="SUPFAM" id="SSF46785">
    <property type="entry name" value="Winged helix' DNA-binding domain"/>
    <property type="match status" value="1"/>
</dbReference>
<name>A0A7V7PS24_9HYPH</name>
<dbReference type="InterPro" id="IPR051720">
    <property type="entry name" value="rRNA_MeTrfase/Polyamine_Synth"/>
</dbReference>
<dbReference type="InterPro" id="IPR036390">
    <property type="entry name" value="WH_DNA-bd_sf"/>
</dbReference>
<dbReference type="Pfam" id="PF01861">
    <property type="entry name" value="BpsA_C"/>
    <property type="match status" value="1"/>
</dbReference>
<dbReference type="InterPro" id="IPR029063">
    <property type="entry name" value="SAM-dependent_MTases_sf"/>
</dbReference>
<accession>A0A7V7PS24</accession>
<evidence type="ECO:0000313" key="2">
    <source>
        <dbReference type="EMBL" id="KAB0681869.1"/>
    </source>
</evidence>
<dbReference type="PANTHER" id="PTHR23290">
    <property type="entry name" value="RRNA N6-ADENOSINE-METHYLTRANSFERASE METTL5"/>
    <property type="match status" value="1"/>
</dbReference>
<dbReference type="GO" id="GO:0008168">
    <property type="term" value="F:methyltransferase activity"/>
    <property type="evidence" value="ECO:0007669"/>
    <property type="project" value="UniProtKB-KW"/>
</dbReference>
<dbReference type="GO" id="GO:0006596">
    <property type="term" value="P:polyamine biosynthetic process"/>
    <property type="evidence" value="ECO:0007669"/>
    <property type="project" value="TreeGrafter"/>
</dbReference>
<organism evidence="2 3">
    <name type="scientific">Plantimonas leprariae</name>
    <dbReference type="NCBI Taxonomy" id="2615207"/>
    <lineage>
        <taxon>Bacteria</taxon>
        <taxon>Pseudomonadati</taxon>
        <taxon>Pseudomonadota</taxon>
        <taxon>Alphaproteobacteria</taxon>
        <taxon>Hyphomicrobiales</taxon>
        <taxon>Aurantimonadaceae</taxon>
        <taxon>Plantimonas</taxon>
    </lineage>
</organism>
<evidence type="ECO:0000313" key="3">
    <source>
        <dbReference type="Proteomes" id="UP000432089"/>
    </source>
</evidence>